<reference evidence="4" key="1">
    <citation type="submission" date="2019-01" db="EMBL/GenBank/DDBJ databases">
        <title>Draft genome sequences of three monokaryotic isolates of the white-rot basidiomycete fungus Dichomitus squalens.</title>
        <authorList>
            <consortium name="DOE Joint Genome Institute"/>
            <person name="Lopez S.C."/>
            <person name="Andreopoulos B."/>
            <person name="Pangilinan J."/>
            <person name="Lipzen A."/>
            <person name="Riley R."/>
            <person name="Ahrendt S."/>
            <person name="Ng V."/>
            <person name="Barry K."/>
            <person name="Daum C."/>
            <person name="Grigoriev I.V."/>
            <person name="Hilden K.S."/>
            <person name="Makela M.R."/>
            <person name="de Vries R.P."/>
        </authorList>
    </citation>
    <scope>NUCLEOTIDE SEQUENCE [LARGE SCALE GENOMIC DNA]</scope>
    <source>
        <strain evidence="4">OM18370.1</strain>
    </source>
</reference>
<evidence type="ECO:0000256" key="2">
    <source>
        <dbReference type="SAM" id="Phobius"/>
    </source>
</evidence>
<feature type="compositionally biased region" description="Basic and acidic residues" evidence="1">
    <location>
        <begin position="407"/>
        <end position="417"/>
    </location>
</feature>
<proteinExistence type="predicted"/>
<dbReference type="AlphaFoldDB" id="A0A4Q9N2W5"/>
<sequence length="430" mass="46317">MHILLLIALGGLLCYVLCARAQIFYSSSTMTCLGDYGWMNNSNSQDPCYITAWLFGSYHDSECEFLSPRDLLLIDVTTDYTLGPLNPGYEYISPGPEGHVSCTTVTYSTMSACAVCQGQTVLDIQPWSQFSAGCDQIFNRSYPRVLPRGIAVQAWAYLPLTMSLAWLLTTNISDVLQPYNRFDLVTAQILAEQNPVESHGPPVISFDPTDTEIPSTSQQVSVSTVYVQETPTTPPTAAGASSSMSPSSGPETSNTSPASPSTNHIDIVGVAAGSVIGGAVSCLAAAALVFWMIRRRHRAMHAQKLQRRHDIVLPSSSPPSPPNTIAELSPTFVPGSPHPLLGLEGSTAVVSEPIRAPSIISETIRPSSSTLTPRASGTSELRISDLKRETHMHSAQYDGGSDIAVQQERDSGWRIEGEEAVTVPPPYTQE</sequence>
<evidence type="ECO:0000256" key="3">
    <source>
        <dbReference type="SAM" id="SignalP"/>
    </source>
</evidence>
<dbReference type="Proteomes" id="UP000292957">
    <property type="component" value="Unassembled WGS sequence"/>
</dbReference>
<dbReference type="EMBL" id="ML143389">
    <property type="protein sequence ID" value="TBU34277.1"/>
    <property type="molecule type" value="Genomic_DNA"/>
</dbReference>
<keyword evidence="3" id="KW-0732">Signal</keyword>
<name>A0A4Q9N2W5_9APHY</name>
<evidence type="ECO:0000256" key="1">
    <source>
        <dbReference type="SAM" id="MobiDB-lite"/>
    </source>
</evidence>
<feature type="region of interest" description="Disordered" evidence="1">
    <location>
        <begin position="392"/>
        <end position="430"/>
    </location>
</feature>
<keyword evidence="2" id="KW-0812">Transmembrane</keyword>
<accession>A0A4Q9N2W5</accession>
<feature type="signal peptide" evidence="3">
    <location>
        <begin position="1"/>
        <end position="21"/>
    </location>
</feature>
<organism evidence="4">
    <name type="scientific">Dichomitus squalens</name>
    <dbReference type="NCBI Taxonomy" id="114155"/>
    <lineage>
        <taxon>Eukaryota</taxon>
        <taxon>Fungi</taxon>
        <taxon>Dikarya</taxon>
        <taxon>Basidiomycota</taxon>
        <taxon>Agaricomycotina</taxon>
        <taxon>Agaricomycetes</taxon>
        <taxon>Polyporales</taxon>
        <taxon>Polyporaceae</taxon>
        <taxon>Dichomitus</taxon>
    </lineage>
</organism>
<dbReference type="OrthoDB" id="2576311at2759"/>
<evidence type="ECO:0000313" key="4">
    <source>
        <dbReference type="EMBL" id="TBU34277.1"/>
    </source>
</evidence>
<feature type="chain" id="PRO_5021013406" evidence="3">
    <location>
        <begin position="22"/>
        <end position="430"/>
    </location>
</feature>
<keyword evidence="2" id="KW-0472">Membrane</keyword>
<keyword evidence="2" id="KW-1133">Transmembrane helix</keyword>
<protein>
    <submittedName>
        <fullName evidence="4">Uncharacterized protein</fullName>
    </submittedName>
</protein>
<dbReference type="CDD" id="cd12087">
    <property type="entry name" value="TM_EGFR-like"/>
    <property type="match status" value="1"/>
</dbReference>
<feature type="compositionally biased region" description="Low complexity" evidence="1">
    <location>
        <begin position="215"/>
        <end position="260"/>
    </location>
</feature>
<feature type="transmembrane region" description="Helical" evidence="2">
    <location>
        <begin position="267"/>
        <end position="293"/>
    </location>
</feature>
<feature type="region of interest" description="Disordered" evidence="1">
    <location>
        <begin position="196"/>
        <end position="260"/>
    </location>
</feature>
<gene>
    <name evidence="4" type="ORF">BD311DRAFT_793929</name>
</gene>